<protein>
    <submittedName>
        <fullName evidence="2">Uncharacterized protein</fullName>
    </submittedName>
</protein>
<evidence type="ECO:0000313" key="1">
    <source>
        <dbReference type="Proteomes" id="UP000887565"/>
    </source>
</evidence>
<dbReference type="Proteomes" id="UP000887565">
    <property type="component" value="Unplaced"/>
</dbReference>
<name>A0A915JJ59_ROMCU</name>
<dbReference type="AlphaFoldDB" id="A0A915JJ59"/>
<proteinExistence type="predicted"/>
<evidence type="ECO:0000313" key="2">
    <source>
        <dbReference type="WBParaSite" id="nRc.2.0.1.t26194-RA"/>
    </source>
</evidence>
<accession>A0A915JJ59</accession>
<keyword evidence="1" id="KW-1185">Reference proteome</keyword>
<sequence>MIDFVNLDFFAINTDLSKKRSFLDMLMLLLLKYNLRAAIGQYIAKTREYIAQHVPVHFFFRQYQIIVQLVLLSLGGQECVSTTNIPRNIKGNEIAGKHTQIFSLPATHDVIIQQMQPPTKALRIVLATTPFFSGQRAFKIPI</sequence>
<organism evidence="1 2">
    <name type="scientific">Romanomermis culicivorax</name>
    <name type="common">Nematode worm</name>
    <dbReference type="NCBI Taxonomy" id="13658"/>
    <lineage>
        <taxon>Eukaryota</taxon>
        <taxon>Metazoa</taxon>
        <taxon>Ecdysozoa</taxon>
        <taxon>Nematoda</taxon>
        <taxon>Enoplea</taxon>
        <taxon>Dorylaimia</taxon>
        <taxon>Mermithida</taxon>
        <taxon>Mermithoidea</taxon>
        <taxon>Mermithidae</taxon>
        <taxon>Romanomermis</taxon>
    </lineage>
</organism>
<reference evidence="2" key="1">
    <citation type="submission" date="2022-11" db="UniProtKB">
        <authorList>
            <consortium name="WormBaseParasite"/>
        </authorList>
    </citation>
    <scope>IDENTIFICATION</scope>
</reference>
<dbReference type="WBParaSite" id="nRc.2.0.1.t26194-RA">
    <property type="protein sequence ID" value="nRc.2.0.1.t26194-RA"/>
    <property type="gene ID" value="nRc.2.0.1.g26194"/>
</dbReference>